<organism evidence="2 3">
    <name type="scientific">Streptococcus gallolyticus</name>
    <dbReference type="NCBI Taxonomy" id="315405"/>
    <lineage>
        <taxon>Bacteria</taxon>
        <taxon>Bacillati</taxon>
        <taxon>Bacillota</taxon>
        <taxon>Bacilli</taxon>
        <taxon>Lactobacillales</taxon>
        <taxon>Streptococcaceae</taxon>
        <taxon>Streptococcus</taxon>
    </lineage>
</organism>
<dbReference type="Proteomes" id="UP000071927">
    <property type="component" value="Unassembled WGS sequence"/>
</dbReference>
<dbReference type="Pfam" id="PF01243">
    <property type="entry name" value="PNPOx_N"/>
    <property type="match status" value="1"/>
</dbReference>
<reference evidence="2 3" key="1">
    <citation type="submission" date="2016-01" db="EMBL/GenBank/DDBJ databases">
        <title>Highly variable Streptococcus oralis are common among viridans streptococci isolated from primates.</title>
        <authorList>
            <person name="Denapaite D."/>
            <person name="Rieger M."/>
            <person name="Koendgen S."/>
            <person name="Brueckner R."/>
            <person name="Ochigava I."/>
            <person name="Kappeler P."/>
            <person name="Maetz-Rensing K."/>
            <person name="Leendertz F."/>
            <person name="Hakenbeck R."/>
        </authorList>
    </citation>
    <scope>NUCLEOTIDE SEQUENCE [LARGE SCALE GENOMIC DNA]</scope>
    <source>
        <strain evidence="2 3">DD03</strain>
    </source>
</reference>
<sequence>MFTETFKNVLNHEGVVSITSWGEEMPHVMCTWNSYLVLKGDNRILLPVAGMHSTEKDLKVNPNLILTCGARQVEGFNGYQGTGFRILGTGRLVNEGAEFDEMKTKFPFLRSVLEVTVTEAKQLL</sequence>
<protein>
    <submittedName>
        <fullName evidence="2">Pyridoxamine 5'-phosphate oxidase-related, FMN-binding</fullName>
    </submittedName>
</protein>
<dbReference type="RefSeq" id="WP_061459708.1">
    <property type="nucleotide sequence ID" value="NZ_KQ970569.1"/>
</dbReference>
<name>A0A139R733_9STRE</name>
<dbReference type="PATRIC" id="fig|315405.12.peg.188"/>
<evidence type="ECO:0000313" key="2">
    <source>
        <dbReference type="EMBL" id="KXU10526.1"/>
    </source>
</evidence>
<dbReference type="AlphaFoldDB" id="A0A139R733"/>
<evidence type="ECO:0000259" key="1">
    <source>
        <dbReference type="Pfam" id="PF01243"/>
    </source>
</evidence>
<dbReference type="EMBL" id="LQXV01000048">
    <property type="protein sequence ID" value="KXU10526.1"/>
    <property type="molecule type" value="Genomic_DNA"/>
</dbReference>
<evidence type="ECO:0000313" key="3">
    <source>
        <dbReference type="Proteomes" id="UP000071927"/>
    </source>
</evidence>
<accession>A0A139R733</accession>
<dbReference type="InterPro" id="IPR011576">
    <property type="entry name" value="Pyridox_Oxase_N"/>
</dbReference>
<comment type="caution">
    <text evidence="2">The sequence shown here is derived from an EMBL/GenBank/DDBJ whole genome shotgun (WGS) entry which is preliminary data.</text>
</comment>
<dbReference type="SUPFAM" id="SSF50475">
    <property type="entry name" value="FMN-binding split barrel"/>
    <property type="match status" value="1"/>
</dbReference>
<feature type="domain" description="Pyridoxamine 5'-phosphate oxidase N-terminal" evidence="1">
    <location>
        <begin position="2"/>
        <end position="122"/>
    </location>
</feature>
<proteinExistence type="predicted"/>
<dbReference type="Gene3D" id="2.30.110.10">
    <property type="entry name" value="Electron Transport, Fmn-binding Protein, Chain A"/>
    <property type="match status" value="1"/>
</dbReference>
<dbReference type="InterPro" id="IPR012349">
    <property type="entry name" value="Split_barrel_FMN-bd"/>
</dbReference>
<gene>
    <name evidence="2" type="ORF">SGADD03_00149</name>
</gene>